<evidence type="ECO:0000313" key="3">
    <source>
        <dbReference type="Proteomes" id="UP001221142"/>
    </source>
</evidence>
<organism evidence="2 3">
    <name type="scientific">Roridomyces roridus</name>
    <dbReference type="NCBI Taxonomy" id="1738132"/>
    <lineage>
        <taxon>Eukaryota</taxon>
        <taxon>Fungi</taxon>
        <taxon>Dikarya</taxon>
        <taxon>Basidiomycota</taxon>
        <taxon>Agaricomycotina</taxon>
        <taxon>Agaricomycetes</taxon>
        <taxon>Agaricomycetidae</taxon>
        <taxon>Agaricales</taxon>
        <taxon>Marasmiineae</taxon>
        <taxon>Mycenaceae</taxon>
        <taxon>Roridomyces</taxon>
    </lineage>
</organism>
<feature type="non-terminal residue" evidence="2">
    <location>
        <position position="1"/>
    </location>
</feature>
<dbReference type="Proteomes" id="UP001221142">
    <property type="component" value="Unassembled WGS sequence"/>
</dbReference>
<reference evidence="2" key="1">
    <citation type="submission" date="2023-03" db="EMBL/GenBank/DDBJ databases">
        <title>Massive genome expansion in bonnet fungi (Mycena s.s.) driven by repeated elements and novel gene families across ecological guilds.</title>
        <authorList>
            <consortium name="Lawrence Berkeley National Laboratory"/>
            <person name="Harder C.B."/>
            <person name="Miyauchi S."/>
            <person name="Viragh M."/>
            <person name="Kuo A."/>
            <person name="Thoen E."/>
            <person name="Andreopoulos B."/>
            <person name="Lu D."/>
            <person name="Skrede I."/>
            <person name="Drula E."/>
            <person name="Henrissat B."/>
            <person name="Morin E."/>
            <person name="Kohler A."/>
            <person name="Barry K."/>
            <person name="LaButti K."/>
            <person name="Morin E."/>
            <person name="Salamov A."/>
            <person name="Lipzen A."/>
            <person name="Mereny Z."/>
            <person name="Hegedus B."/>
            <person name="Baldrian P."/>
            <person name="Stursova M."/>
            <person name="Weitz H."/>
            <person name="Taylor A."/>
            <person name="Grigoriev I.V."/>
            <person name="Nagy L.G."/>
            <person name="Martin F."/>
            <person name="Kauserud H."/>
        </authorList>
    </citation>
    <scope>NUCLEOTIDE SEQUENCE</scope>
    <source>
        <strain evidence="2">9284</strain>
    </source>
</reference>
<accession>A0AAD7B2P0</accession>
<comment type="caution">
    <text evidence="2">The sequence shown here is derived from an EMBL/GenBank/DDBJ whole genome shotgun (WGS) entry which is preliminary data.</text>
</comment>
<keyword evidence="1" id="KW-0175">Coiled coil</keyword>
<gene>
    <name evidence="2" type="ORF">FB45DRAFT_715068</name>
</gene>
<sequence>KRIQSITDAISKHRKAIKELKQQKRVAQQELNALGDPMSRLPLELSSLIFKKCVPLDLDDLKPDPLTAPMLLMRICRSWTQIALATPSLWTCIHVN</sequence>
<evidence type="ECO:0000313" key="2">
    <source>
        <dbReference type="EMBL" id="KAJ7608327.1"/>
    </source>
</evidence>
<dbReference type="EMBL" id="JARKIF010000045">
    <property type="protein sequence ID" value="KAJ7608327.1"/>
    <property type="molecule type" value="Genomic_DNA"/>
</dbReference>
<proteinExistence type="predicted"/>
<dbReference type="AlphaFoldDB" id="A0AAD7B2P0"/>
<keyword evidence="3" id="KW-1185">Reference proteome</keyword>
<feature type="non-terminal residue" evidence="2">
    <location>
        <position position="96"/>
    </location>
</feature>
<evidence type="ECO:0000256" key="1">
    <source>
        <dbReference type="SAM" id="Coils"/>
    </source>
</evidence>
<feature type="coiled-coil region" evidence="1">
    <location>
        <begin position="3"/>
        <end position="30"/>
    </location>
</feature>
<evidence type="ECO:0008006" key="4">
    <source>
        <dbReference type="Google" id="ProtNLM"/>
    </source>
</evidence>
<protein>
    <recommendedName>
        <fullName evidence="4">F-box domain-containing protein</fullName>
    </recommendedName>
</protein>
<name>A0AAD7B2P0_9AGAR</name>